<dbReference type="GO" id="GO:0016020">
    <property type="term" value="C:membrane"/>
    <property type="evidence" value="ECO:0007669"/>
    <property type="project" value="InterPro"/>
</dbReference>
<dbReference type="Proteomes" id="UP000678679">
    <property type="component" value="Chromosome 1"/>
</dbReference>
<gene>
    <name evidence="2" type="ORF">KMW28_12395</name>
</gene>
<accession>A0AAX1N3Q4</accession>
<keyword evidence="1" id="KW-0472">Membrane</keyword>
<sequence>MDIFKDRSDQFGAVASFVCLVHCIATPLLFVAGSCASSCSAHNLPIWWKIIDPIFLFIAFVAIFQSTKNTSSTWMKPAMWTTWSFLAFIIINEKLGMIELFEEIIYIPAIILIVLHIYNRKYCRCKATKCCSTS</sequence>
<name>A0AAX1N3Q4_9BACT</name>
<keyword evidence="3" id="KW-1185">Reference proteome</keyword>
<evidence type="ECO:0000256" key="1">
    <source>
        <dbReference type="SAM" id="Phobius"/>
    </source>
</evidence>
<evidence type="ECO:0000313" key="2">
    <source>
        <dbReference type="EMBL" id="QWG00453.1"/>
    </source>
</evidence>
<reference evidence="2 3" key="1">
    <citation type="submission" date="2021-05" db="EMBL/GenBank/DDBJ databases">
        <title>Comparative genomic studies on the polysaccharide-degrading batcterial strains of the Flammeovirga genus.</title>
        <authorList>
            <person name="Zewei F."/>
            <person name="Zheng Z."/>
            <person name="Yu L."/>
            <person name="Ruyue G."/>
            <person name="Yanhong M."/>
            <person name="Yuanyuan C."/>
            <person name="Jingyan G."/>
            <person name="Wenjun H."/>
        </authorList>
    </citation>
    <scope>NUCLEOTIDE SEQUENCE [LARGE SCALE GENOMIC DNA]</scope>
    <source>
        <strain evidence="2 3">NBRC:100898</strain>
    </source>
</reference>
<dbReference type="RefSeq" id="WP_169663145.1">
    <property type="nucleotide sequence ID" value="NZ_CP076132.1"/>
</dbReference>
<feature type="transmembrane region" description="Helical" evidence="1">
    <location>
        <begin position="104"/>
        <end position="119"/>
    </location>
</feature>
<feature type="transmembrane region" description="Helical" evidence="1">
    <location>
        <begin position="46"/>
        <end position="66"/>
    </location>
</feature>
<dbReference type="InterPro" id="IPR004891">
    <property type="entry name" value="Mercury-R_MerC"/>
</dbReference>
<organism evidence="2 3">
    <name type="scientific">Flammeovirga yaeyamensis</name>
    <dbReference type="NCBI Taxonomy" id="367791"/>
    <lineage>
        <taxon>Bacteria</taxon>
        <taxon>Pseudomonadati</taxon>
        <taxon>Bacteroidota</taxon>
        <taxon>Cytophagia</taxon>
        <taxon>Cytophagales</taxon>
        <taxon>Flammeovirgaceae</taxon>
        <taxon>Flammeovirga</taxon>
    </lineage>
</organism>
<keyword evidence="1" id="KW-0812">Transmembrane</keyword>
<dbReference type="GO" id="GO:0015097">
    <property type="term" value="F:mercury ion transmembrane transporter activity"/>
    <property type="evidence" value="ECO:0007669"/>
    <property type="project" value="InterPro"/>
</dbReference>
<dbReference type="PROSITE" id="PS51257">
    <property type="entry name" value="PROKAR_LIPOPROTEIN"/>
    <property type="match status" value="1"/>
</dbReference>
<keyword evidence="1" id="KW-1133">Transmembrane helix</keyword>
<dbReference type="Pfam" id="PF03203">
    <property type="entry name" value="MerC"/>
    <property type="match status" value="1"/>
</dbReference>
<dbReference type="AlphaFoldDB" id="A0AAX1N3Q4"/>
<protein>
    <submittedName>
        <fullName evidence="2">MerC family mercury resistance protein</fullName>
    </submittedName>
</protein>
<evidence type="ECO:0000313" key="3">
    <source>
        <dbReference type="Proteomes" id="UP000678679"/>
    </source>
</evidence>
<dbReference type="KEGG" id="fya:KMW28_12395"/>
<feature type="transmembrane region" description="Helical" evidence="1">
    <location>
        <begin position="12"/>
        <end position="34"/>
    </location>
</feature>
<dbReference type="EMBL" id="CP076132">
    <property type="protein sequence ID" value="QWG00453.1"/>
    <property type="molecule type" value="Genomic_DNA"/>
</dbReference>
<proteinExistence type="predicted"/>